<feature type="transmembrane region" description="Helical" evidence="5">
    <location>
        <begin position="160"/>
        <end position="182"/>
    </location>
</feature>
<accession>A0A5A9ZUF2</accession>
<dbReference type="GO" id="GO:0012505">
    <property type="term" value="C:endomembrane system"/>
    <property type="evidence" value="ECO:0007669"/>
    <property type="project" value="UniProtKB-SubCell"/>
</dbReference>
<name>A0A5A9ZUF2_9RHOB</name>
<reference evidence="6 7" key="1">
    <citation type="submission" date="2019-07" db="EMBL/GenBank/DDBJ databases">
        <title>Aquicoccus porphyridii gen. nov., sp. nov., isolated from a small marine red alga, Porphyridium marinum.</title>
        <authorList>
            <person name="Liu L."/>
        </authorList>
    </citation>
    <scope>NUCLEOTIDE SEQUENCE [LARGE SCALE GENOMIC DNA]</scope>
    <source>
        <strain evidence="6 7">L1 8-17</strain>
    </source>
</reference>
<sequence length="243" mass="25549">MTQHSGTTENHTLARGHMREYLKQITYGGNDGIVTTFAIVAGFAGAMAEGVAEIGALAVLVFGLANLFADAVSMGLGEFLSTRSSHDLYHARRRAELDEIAADPTRESDALAAIFERRGLSPADAAEAGAIFRRNPQMLADLTITYGYGMTDPRGHSPALNGLVTFASFVVFGAAPLLPYFLMPPEPATFTWSLITSASALVALGVLRWRATGQQALRALGETLAVGATCGAVAYAVGWIVGG</sequence>
<organism evidence="6 7">
    <name type="scientific">Aquicoccus porphyridii</name>
    <dbReference type="NCBI Taxonomy" id="1852029"/>
    <lineage>
        <taxon>Bacteria</taxon>
        <taxon>Pseudomonadati</taxon>
        <taxon>Pseudomonadota</taxon>
        <taxon>Alphaproteobacteria</taxon>
        <taxon>Rhodobacterales</taxon>
        <taxon>Paracoccaceae</taxon>
        <taxon>Aquicoccus</taxon>
    </lineage>
</organism>
<dbReference type="EMBL" id="VINQ01000001">
    <property type="protein sequence ID" value="KAA0920954.1"/>
    <property type="molecule type" value="Genomic_DNA"/>
</dbReference>
<feature type="transmembrane region" description="Helical" evidence="5">
    <location>
        <begin position="25"/>
        <end position="48"/>
    </location>
</feature>
<dbReference type="InterPro" id="IPR008217">
    <property type="entry name" value="Ccc1_fam"/>
</dbReference>
<evidence type="ECO:0000313" key="7">
    <source>
        <dbReference type="Proteomes" id="UP000325291"/>
    </source>
</evidence>
<feature type="transmembrane region" description="Helical" evidence="5">
    <location>
        <begin position="54"/>
        <end position="76"/>
    </location>
</feature>
<dbReference type="Proteomes" id="UP000325291">
    <property type="component" value="Unassembled WGS sequence"/>
</dbReference>
<evidence type="ECO:0000256" key="4">
    <source>
        <dbReference type="ARBA" id="ARBA00023136"/>
    </source>
</evidence>
<protein>
    <submittedName>
        <fullName evidence="6">GMP synthase</fullName>
    </submittedName>
</protein>
<dbReference type="PANTHER" id="PTHR31851">
    <property type="entry name" value="FE(2+)/MN(2+) TRANSPORTER PCL1"/>
    <property type="match status" value="1"/>
</dbReference>
<evidence type="ECO:0000256" key="2">
    <source>
        <dbReference type="ARBA" id="ARBA00022692"/>
    </source>
</evidence>
<gene>
    <name evidence="6" type="ORF">FLO80_01910</name>
</gene>
<keyword evidence="2 5" id="KW-0812">Transmembrane</keyword>
<evidence type="ECO:0000256" key="5">
    <source>
        <dbReference type="SAM" id="Phobius"/>
    </source>
</evidence>
<dbReference type="RefSeq" id="WP_111362024.1">
    <property type="nucleotide sequence ID" value="NZ_JASHJG010000040.1"/>
</dbReference>
<feature type="transmembrane region" description="Helical" evidence="5">
    <location>
        <begin position="188"/>
        <end position="207"/>
    </location>
</feature>
<dbReference type="AlphaFoldDB" id="A0A5A9ZUF2"/>
<keyword evidence="7" id="KW-1185">Reference proteome</keyword>
<keyword evidence="4 5" id="KW-0472">Membrane</keyword>
<proteinExistence type="predicted"/>
<feature type="transmembrane region" description="Helical" evidence="5">
    <location>
        <begin position="219"/>
        <end position="241"/>
    </location>
</feature>
<comment type="caution">
    <text evidence="6">The sequence shown here is derived from an EMBL/GenBank/DDBJ whole genome shotgun (WGS) entry which is preliminary data.</text>
</comment>
<evidence type="ECO:0000256" key="3">
    <source>
        <dbReference type="ARBA" id="ARBA00022989"/>
    </source>
</evidence>
<evidence type="ECO:0000313" key="6">
    <source>
        <dbReference type="EMBL" id="KAA0920954.1"/>
    </source>
</evidence>
<dbReference type="GO" id="GO:0030026">
    <property type="term" value="P:intracellular manganese ion homeostasis"/>
    <property type="evidence" value="ECO:0007669"/>
    <property type="project" value="InterPro"/>
</dbReference>
<evidence type="ECO:0000256" key="1">
    <source>
        <dbReference type="ARBA" id="ARBA00004127"/>
    </source>
</evidence>
<dbReference type="Pfam" id="PF01988">
    <property type="entry name" value="VIT1"/>
    <property type="match status" value="1"/>
</dbReference>
<dbReference type="GO" id="GO:0005384">
    <property type="term" value="F:manganese ion transmembrane transporter activity"/>
    <property type="evidence" value="ECO:0007669"/>
    <property type="project" value="InterPro"/>
</dbReference>
<comment type="subcellular location">
    <subcellularLocation>
        <location evidence="1">Endomembrane system</location>
        <topology evidence="1">Multi-pass membrane protein</topology>
    </subcellularLocation>
</comment>
<keyword evidence="3 5" id="KW-1133">Transmembrane helix</keyword>